<proteinExistence type="inferred from homology"/>
<name>A0ABY7AMD5_9ALTE</name>
<dbReference type="EMBL" id="CP109965">
    <property type="protein sequence ID" value="WAJ69826.1"/>
    <property type="molecule type" value="Genomic_DNA"/>
</dbReference>
<comment type="similarity">
    <text evidence="1">Belongs to the nucleoside-specific channel-forming outer membrane porin (Tsx) (TC 1.B.10) family.</text>
</comment>
<sequence length="249" mass="28202">MNFKPLLISAIVSSAFFSVAAVAKPIWSDNSISFLHGQNHSDFYSDNSEQNVVTLEHVSGYNWGGLFLFVDRTEKKDTPSGFQTYSTYGEIAPDISLSYLTGSELKWGAIKDVTLSGTYEFGGQIDNYLYGVGVDWDLPYFNRFSSKLYYASNDVTKNDIQLTLTWGYQLPIDSVEVTFDGYLDWSSARSDHKSDFHFNPQLLVNISPMVGLTNSKLEVGFEYSYWNNKYGLDILEDESVFSLMAKYHL</sequence>
<dbReference type="SUPFAM" id="SSF111364">
    <property type="entry name" value="Tsx-like channel"/>
    <property type="match status" value="1"/>
</dbReference>
<dbReference type="InterPro" id="IPR036777">
    <property type="entry name" value="Channel_Tsx-like_sf"/>
</dbReference>
<dbReference type="Gene3D" id="2.40.230.20">
    <property type="entry name" value="Nucleoside-specific channel-forming protein, Tsx-like"/>
    <property type="match status" value="1"/>
</dbReference>
<organism evidence="3 4">
    <name type="scientific">Catenovulum adriaticum</name>
    <dbReference type="NCBI Taxonomy" id="2984846"/>
    <lineage>
        <taxon>Bacteria</taxon>
        <taxon>Pseudomonadati</taxon>
        <taxon>Pseudomonadota</taxon>
        <taxon>Gammaproteobacteria</taxon>
        <taxon>Alteromonadales</taxon>
        <taxon>Alteromonadaceae</taxon>
        <taxon>Catenovulum</taxon>
    </lineage>
</organism>
<evidence type="ECO:0000313" key="3">
    <source>
        <dbReference type="EMBL" id="WAJ69826.1"/>
    </source>
</evidence>
<gene>
    <name evidence="3" type="ORF">OLW01_11785</name>
</gene>
<protein>
    <submittedName>
        <fullName evidence="3">DUF5020 family protein</fullName>
    </submittedName>
</protein>
<dbReference type="InterPro" id="IPR018013">
    <property type="entry name" value="Channel_Tsx-like"/>
</dbReference>
<dbReference type="Pfam" id="PF03502">
    <property type="entry name" value="Channel_Tsx"/>
    <property type="match status" value="1"/>
</dbReference>
<accession>A0ABY7AMD5</accession>
<evidence type="ECO:0000256" key="1">
    <source>
        <dbReference type="ARBA" id="ARBA00008728"/>
    </source>
</evidence>
<keyword evidence="2" id="KW-0732">Signal</keyword>
<feature type="signal peptide" evidence="2">
    <location>
        <begin position="1"/>
        <end position="20"/>
    </location>
</feature>
<dbReference type="Proteomes" id="UP001163726">
    <property type="component" value="Chromosome"/>
</dbReference>
<keyword evidence="4" id="KW-1185">Reference proteome</keyword>
<dbReference type="RefSeq" id="WP_268074118.1">
    <property type="nucleotide sequence ID" value="NZ_CP109965.1"/>
</dbReference>
<evidence type="ECO:0000256" key="2">
    <source>
        <dbReference type="SAM" id="SignalP"/>
    </source>
</evidence>
<evidence type="ECO:0000313" key="4">
    <source>
        <dbReference type="Proteomes" id="UP001163726"/>
    </source>
</evidence>
<reference evidence="3" key="1">
    <citation type="submission" date="2022-10" db="EMBL/GenBank/DDBJ databases">
        <title>Catenovulum adriacola sp. nov. isolated in the Harbour of Susak.</title>
        <authorList>
            <person name="Schoch T."/>
            <person name="Reich S.J."/>
            <person name="Stoeferle S."/>
            <person name="Flaiz M."/>
            <person name="Kazda M."/>
            <person name="Riedel C.U."/>
            <person name="Duerre P."/>
        </authorList>
    </citation>
    <scope>NUCLEOTIDE SEQUENCE</scope>
    <source>
        <strain evidence="3">TS8</strain>
    </source>
</reference>
<feature type="chain" id="PRO_5045975991" evidence="2">
    <location>
        <begin position="21"/>
        <end position="249"/>
    </location>
</feature>